<reference evidence="4" key="1">
    <citation type="journal article" date="2019" name="Int. J. Syst. Evol. Microbiol.">
        <title>The Global Catalogue of Microorganisms (GCM) 10K type strain sequencing project: providing services to taxonomists for standard genome sequencing and annotation.</title>
        <authorList>
            <consortium name="The Broad Institute Genomics Platform"/>
            <consortium name="The Broad Institute Genome Sequencing Center for Infectious Disease"/>
            <person name="Wu L."/>
            <person name="Ma J."/>
        </authorList>
    </citation>
    <scope>NUCLEOTIDE SEQUENCE [LARGE SCALE GENOMIC DNA]</scope>
    <source>
        <strain evidence="4">CGMCC 1.15103</strain>
    </source>
</reference>
<organism evidence="3 4">
    <name type="scientific">Paraburkholderia caffeinilytica</name>
    <dbReference type="NCBI Taxonomy" id="1761016"/>
    <lineage>
        <taxon>Bacteria</taxon>
        <taxon>Pseudomonadati</taxon>
        <taxon>Pseudomonadota</taxon>
        <taxon>Betaproteobacteria</taxon>
        <taxon>Burkholderiales</taxon>
        <taxon>Burkholderiaceae</taxon>
        <taxon>Paraburkholderia</taxon>
    </lineage>
</organism>
<keyword evidence="2" id="KW-0732">Signal</keyword>
<evidence type="ECO:0000313" key="3">
    <source>
        <dbReference type="EMBL" id="GGC53927.1"/>
    </source>
</evidence>
<keyword evidence="4" id="KW-1185">Reference proteome</keyword>
<accession>A0ABQ1N521</accession>
<sequence length="122" mass="13574">MPPATRRIMPARTMSLWLTISASAGASFSVPIKKREAFIQIFQKRRLRRDRPKGENGGETDTDPASRRHELAAYPAKVWPKIQLGPGKQPAHTRQNPGKTAPIAAPKPPRKAFAARDKARKD</sequence>
<feature type="signal peptide" evidence="2">
    <location>
        <begin position="1"/>
        <end position="26"/>
    </location>
</feature>
<gene>
    <name evidence="3" type="ORF">GCM10011400_46930</name>
</gene>
<feature type="region of interest" description="Disordered" evidence="1">
    <location>
        <begin position="44"/>
        <end position="122"/>
    </location>
</feature>
<dbReference type="EMBL" id="BMHL01000008">
    <property type="protein sequence ID" value="GGC53927.1"/>
    <property type="molecule type" value="Genomic_DNA"/>
</dbReference>
<evidence type="ECO:0000256" key="2">
    <source>
        <dbReference type="SAM" id="SignalP"/>
    </source>
</evidence>
<proteinExistence type="predicted"/>
<dbReference type="Proteomes" id="UP000602004">
    <property type="component" value="Unassembled WGS sequence"/>
</dbReference>
<protein>
    <submittedName>
        <fullName evidence="3">Uncharacterized protein</fullName>
    </submittedName>
</protein>
<name>A0ABQ1N521_9BURK</name>
<feature type="chain" id="PRO_5047085336" evidence="2">
    <location>
        <begin position="27"/>
        <end position="122"/>
    </location>
</feature>
<evidence type="ECO:0000256" key="1">
    <source>
        <dbReference type="SAM" id="MobiDB-lite"/>
    </source>
</evidence>
<evidence type="ECO:0000313" key="4">
    <source>
        <dbReference type="Proteomes" id="UP000602004"/>
    </source>
</evidence>
<comment type="caution">
    <text evidence="3">The sequence shown here is derived from an EMBL/GenBank/DDBJ whole genome shotgun (WGS) entry which is preliminary data.</text>
</comment>